<dbReference type="AlphaFoldDB" id="A0A3M2M759"/>
<comment type="subcellular location">
    <subcellularLocation>
        <location evidence="1">Cell membrane</location>
        <topology evidence="1">Multi-pass membrane protein</topology>
    </subcellularLocation>
</comment>
<dbReference type="InterPro" id="IPR032808">
    <property type="entry name" value="DoxX"/>
</dbReference>
<accession>A0A3M2M759</accession>
<comment type="caution">
    <text evidence="9">The sequence shown here is derived from an EMBL/GenBank/DDBJ whole genome shotgun (WGS) entry which is preliminary data.</text>
</comment>
<evidence type="ECO:0000256" key="7">
    <source>
        <dbReference type="SAM" id="MobiDB-lite"/>
    </source>
</evidence>
<dbReference type="Proteomes" id="UP000282674">
    <property type="component" value="Unassembled WGS sequence"/>
</dbReference>
<keyword evidence="6 8" id="KW-0472">Membrane</keyword>
<protein>
    <submittedName>
        <fullName evidence="9">DoxX family protein</fullName>
    </submittedName>
</protein>
<keyword evidence="3" id="KW-1003">Cell membrane</keyword>
<keyword evidence="5 8" id="KW-1133">Transmembrane helix</keyword>
<evidence type="ECO:0000256" key="2">
    <source>
        <dbReference type="ARBA" id="ARBA00006679"/>
    </source>
</evidence>
<keyword evidence="10" id="KW-1185">Reference proteome</keyword>
<dbReference type="OrthoDB" id="1122432at2"/>
<keyword evidence="4 8" id="KW-0812">Transmembrane</keyword>
<comment type="similarity">
    <text evidence="2">Belongs to the DoxX family.</text>
</comment>
<dbReference type="GO" id="GO:0005886">
    <property type="term" value="C:plasma membrane"/>
    <property type="evidence" value="ECO:0007669"/>
    <property type="project" value="UniProtKB-SubCell"/>
</dbReference>
<evidence type="ECO:0000256" key="6">
    <source>
        <dbReference type="ARBA" id="ARBA00023136"/>
    </source>
</evidence>
<feature type="transmembrane region" description="Helical" evidence="8">
    <location>
        <begin position="153"/>
        <end position="171"/>
    </location>
</feature>
<reference evidence="9 10" key="1">
    <citation type="submission" date="2018-10" db="EMBL/GenBank/DDBJ databases">
        <title>Isolation from soil.</title>
        <authorList>
            <person name="Hu J."/>
        </authorList>
    </citation>
    <scope>NUCLEOTIDE SEQUENCE [LARGE SCALE GENOMIC DNA]</scope>
    <source>
        <strain evidence="9 10">NEAU-Ht49</strain>
    </source>
</reference>
<dbReference type="Pfam" id="PF07681">
    <property type="entry name" value="DoxX"/>
    <property type="match status" value="1"/>
</dbReference>
<name>A0A3M2M759_9ACTN</name>
<evidence type="ECO:0000313" key="10">
    <source>
        <dbReference type="Proteomes" id="UP000282674"/>
    </source>
</evidence>
<feature type="transmembrane region" description="Helical" evidence="8">
    <location>
        <begin position="58"/>
        <end position="76"/>
    </location>
</feature>
<dbReference type="InterPro" id="IPR051907">
    <property type="entry name" value="DoxX-like_oxidoreductase"/>
</dbReference>
<feature type="transmembrane region" description="Helical" evidence="8">
    <location>
        <begin position="114"/>
        <end position="141"/>
    </location>
</feature>
<evidence type="ECO:0000313" key="9">
    <source>
        <dbReference type="EMBL" id="RMI44365.1"/>
    </source>
</evidence>
<evidence type="ECO:0000256" key="4">
    <source>
        <dbReference type="ARBA" id="ARBA00022692"/>
    </source>
</evidence>
<sequence length="199" mass="21187">MNPILFGSDLNHPRGSVSTGLNDHVPRHHDPPGHSRPGDPREGAPVYLSRRFPALSDAGLLLGRLVLGAVFIAHGWQKFHKYGHGNVTKMFDGMGIPLPSLAAFYATWVELAGGVALVVGVLVPLVGVLLFADMAGALWYAHADHGFFSEKGGYEYVLVLGVLSLLVAFAGPGRLSLDALLGGGLRREAVHGERRAVEV</sequence>
<proteinExistence type="inferred from homology"/>
<evidence type="ECO:0000256" key="8">
    <source>
        <dbReference type="SAM" id="Phobius"/>
    </source>
</evidence>
<organism evidence="9 10">
    <name type="scientific">Actinomadura harenae</name>
    <dbReference type="NCBI Taxonomy" id="2483351"/>
    <lineage>
        <taxon>Bacteria</taxon>
        <taxon>Bacillati</taxon>
        <taxon>Actinomycetota</taxon>
        <taxon>Actinomycetes</taxon>
        <taxon>Streptosporangiales</taxon>
        <taxon>Thermomonosporaceae</taxon>
        <taxon>Actinomadura</taxon>
    </lineage>
</organism>
<dbReference type="EMBL" id="RFFG01000019">
    <property type="protein sequence ID" value="RMI44365.1"/>
    <property type="molecule type" value="Genomic_DNA"/>
</dbReference>
<evidence type="ECO:0000256" key="5">
    <source>
        <dbReference type="ARBA" id="ARBA00022989"/>
    </source>
</evidence>
<feature type="region of interest" description="Disordered" evidence="7">
    <location>
        <begin position="1"/>
        <end position="42"/>
    </location>
</feature>
<evidence type="ECO:0000256" key="1">
    <source>
        <dbReference type="ARBA" id="ARBA00004651"/>
    </source>
</evidence>
<dbReference type="PANTHER" id="PTHR33452">
    <property type="entry name" value="OXIDOREDUCTASE CATD-RELATED"/>
    <property type="match status" value="1"/>
</dbReference>
<gene>
    <name evidence="9" type="ORF">EBO15_13310</name>
</gene>
<feature type="compositionally biased region" description="Basic and acidic residues" evidence="7">
    <location>
        <begin position="24"/>
        <end position="42"/>
    </location>
</feature>
<dbReference type="PANTHER" id="PTHR33452:SF1">
    <property type="entry name" value="INNER MEMBRANE PROTEIN YPHA-RELATED"/>
    <property type="match status" value="1"/>
</dbReference>
<evidence type="ECO:0000256" key="3">
    <source>
        <dbReference type="ARBA" id="ARBA00022475"/>
    </source>
</evidence>